<keyword evidence="3 7" id="KW-0963">Cytoplasm</keyword>
<evidence type="ECO:0000256" key="4">
    <source>
        <dbReference type="ARBA" id="ARBA00022723"/>
    </source>
</evidence>
<accession>A0A518AL37</accession>
<dbReference type="OrthoDB" id="9780815at2"/>
<evidence type="ECO:0000256" key="1">
    <source>
        <dbReference type="ARBA" id="ARBA00000815"/>
    </source>
</evidence>
<keyword evidence="5 7" id="KW-0547">Nucleotide-binding</keyword>
<keyword evidence="10" id="KW-1185">Reference proteome</keyword>
<dbReference type="RefSeq" id="WP_145252068.1">
    <property type="nucleotide sequence ID" value="NZ_CP036278.1"/>
</dbReference>
<evidence type="ECO:0000256" key="5">
    <source>
        <dbReference type="ARBA" id="ARBA00022741"/>
    </source>
</evidence>
<evidence type="ECO:0000256" key="3">
    <source>
        <dbReference type="ARBA" id="ARBA00022490"/>
    </source>
</evidence>
<dbReference type="HAMAP" id="MF_00060">
    <property type="entry name" value="SurE"/>
    <property type="match status" value="1"/>
</dbReference>
<sequence length="256" mass="27991">MLILLTNDDGIYAPGLAAMERELQKLGDVVVVAPATEQSGVGHSITFLTPLMAKEASFGDDRRGWAVEGSPADCVKLAIAKFCPQQPDLVVSGINGGLNVGINVLYSGTVAAATEGALHGIPSIAVSLEYDDNPRFDRAAEMGVQVIEQLLEKRAFDKQKLYSFNMSTAASLRSVDDPPELHVVPMGVARWPAEFEERRDPKGRRYYWATGTPPTGFPQETDLNAIQQGHVTLTPLEFDRTRADYLAEMKTWDIKI</sequence>
<comment type="function">
    <text evidence="7">Nucleotidase that shows phosphatase activity on nucleoside 5'-monophosphates.</text>
</comment>
<keyword evidence="6 7" id="KW-0378">Hydrolase</keyword>
<evidence type="ECO:0000256" key="7">
    <source>
        <dbReference type="HAMAP-Rule" id="MF_00060"/>
    </source>
</evidence>
<dbReference type="AlphaFoldDB" id="A0A518AL37"/>
<protein>
    <recommendedName>
        <fullName evidence="7">5'-nucleotidase SurE</fullName>
        <ecNumber evidence="7">3.1.3.5</ecNumber>
    </recommendedName>
    <alternativeName>
        <fullName evidence="7">Nucleoside 5'-monophosphate phosphohydrolase</fullName>
    </alternativeName>
</protein>
<dbReference type="Proteomes" id="UP000315750">
    <property type="component" value="Chromosome"/>
</dbReference>
<dbReference type="PANTHER" id="PTHR30457:SF12">
    <property type="entry name" value="5'_3'-NUCLEOTIDASE SURE"/>
    <property type="match status" value="1"/>
</dbReference>
<dbReference type="GO" id="GO:0005737">
    <property type="term" value="C:cytoplasm"/>
    <property type="evidence" value="ECO:0007669"/>
    <property type="project" value="UniProtKB-SubCell"/>
</dbReference>
<dbReference type="GO" id="GO:0000166">
    <property type="term" value="F:nucleotide binding"/>
    <property type="evidence" value="ECO:0007669"/>
    <property type="project" value="UniProtKB-KW"/>
</dbReference>
<dbReference type="InterPro" id="IPR036523">
    <property type="entry name" value="SurE-like_sf"/>
</dbReference>
<dbReference type="NCBIfam" id="TIGR00087">
    <property type="entry name" value="surE"/>
    <property type="match status" value="1"/>
</dbReference>
<feature type="binding site" evidence="7">
    <location>
        <position position="39"/>
    </location>
    <ligand>
        <name>a divalent metal cation</name>
        <dbReference type="ChEBI" id="CHEBI:60240"/>
    </ligand>
</feature>
<dbReference type="NCBIfam" id="NF001490">
    <property type="entry name" value="PRK00346.1-4"/>
    <property type="match status" value="1"/>
</dbReference>
<name>A0A518AL37_9BACT</name>
<evidence type="ECO:0000313" key="9">
    <source>
        <dbReference type="EMBL" id="QDU55406.1"/>
    </source>
</evidence>
<comment type="similarity">
    <text evidence="2 7">Belongs to the SurE nucleotidase family.</text>
</comment>
<dbReference type="EC" id="3.1.3.5" evidence="7"/>
<dbReference type="Gene3D" id="3.40.1210.10">
    <property type="entry name" value="Survival protein SurE-like phosphatase/nucleotidase"/>
    <property type="match status" value="1"/>
</dbReference>
<evidence type="ECO:0000256" key="2">
    <source>
        <dbReference type="ARBA" id="ARBA00011062"/>
    </source>
</evidence>
<feature type="binding site" evidence="7">
    <location>
        <position position="9"/>
    </location>
    <ligand>
        <name>a divalent metal cation</name>
        <dbReference type="ChEBI" id="CHEBI:60240"/>
    </ligand>
</feature>
<keyword evidence="4 7" id="KW-0479">Metal-binding</keyword>
<comment type="catalytic activity">
    <reaction evidence="1 7">
        <text>a ribonucleoside 5'-phosphate + H2O = a ribonucleoside + phosphate</text>
        <dbReference type="Rhea" id="RHEA:12484"/>
        <dbReference type="ChEBI" id="CHEBI:15377"/>
        <dbReference type="ChEBI" id="CHEBI:18254"/>
        <dbReference type="ChEBI" id="CHEBI:43474"/>
        <dbReference type="ChEBI" id="CHEBI:58043"/>
        <dbReference type="EC" id="3.1.3.5"/>
    </reaction>
</comment>
<feature type="binding site" evidence="7">
    <location>
        <position position="95"/>
    </location>
    <ligand>
        <name>a divalent metal cation</name>
        <dbReference type="ChEBI" id="CHEBI:60240"/>
    </ligand>
</feature>
<dbReference type="InterPro" id="IPR030048">
    <property type="entry name" value="SurE"/>
</dbReference>
<dbReference type="EMBL" id="CP036278">
    <property type="protein sequence ID" value="QDU55406.1"/>
    <property type="molecule type" value="Genomic_DNA"/>
</dbReference>
<comment type="cofactor">
    <cofactor evidence="7">
        <name>a divalent metal cation</name>
        <dbReference type="ChEBI" id="CHEBI:60240"/>
    </cofactor>
    <text evidence="7">Binds 1 divalent metal cation per subunit.</text>
</comment>
<evidence type="ECO:0000259" key="8">
    <source>
        <dbReference type="Pfam" id="PF01975"/>
    </source>
</evidence>
<comment type="subcellular location">
    <subcellularLocation>
        <location evidence="7">Cytoplasm</location>
    </subcellularLocation>
</comment>
<dbReference type="KEGG" id="amuc:Pan181_15950"/>
<proteinExistence type="inferred from homology"/>
<evidence type="ECO:0000256" key="6">
    <source>
        <dbReference type="ARBA" id="ARBA00022801"/>
    </source>
</evidence>
<dbReference type="PANTHER" id="PTHR30457">
    <property type="entry name" value="5'-NUCLEOTIDASE SURE"/>
    <property type="match status" value="1"/>
</dbReference>
<dbReference type="SUPFAM" id="SSF64167">
    <property type="entry name" value="SurE-like"/>
    <property type="match status" value="1"/>
</dbReference>
<dbReference type="GO" id="GO:0008254">
    <property type="term" value="F:3'-nucleotidase activity"/>
    <property type="evidence" value="ECO:0007669"/>
    <property type="project" value="TreeGrafter"/>
</dbReference>
<evidence type="ECO:0000313" key="10">
    <source>
        <dbReference type="Proteomes" id="UP000315750"/>
    </source>
</evidence>
<feature type="binding site" evidence="7">
    <location>
        <position position="8"/>
    </location>
    <ligand>
        <name>a divalent metal cation</name>
        <dbReference type="ChEBI" id="CHEBI:60240"/>
    </ligand>
</feature>
<dbReference type="GO" id="GO:0004309">
    <property type="term" value="F:exopolyphosphatase activity"/>
    <property type="evidence" value="ECO:0007669"/>
    <property type="project" value="TreeGrafter"/>
</dbReference>
<dbReference type="InterPro" id="IPR002828">
    <property type="entry name" value="SurE-like_Pase/nucleotidase"/>
</dbReference>
<organism evidence="9 10">
    <name type="scientific">Aeoliella mucimassa</name>
    <dbReference type="NCBI Taxonomy" id="2527972"/>
    <lineage>
        <taxon>Bacteria</taxon>
        <taxon>Pseudomonadati</taxon>
        <taxon>Planctomycetota</taxon>
        <taxon>Planctomycetia</taxon>
        <taxon>Pirellulales</taxon>
        <taxon>Lacipirellulaceae</taxon>
        <taxon>Aeoliella</taxon>
    </lineage>
</organism>
<dbReference type="GO" id="GO:0008253">
    <property type="term" value="F:5'-nucleotidase activity"/>
    <property type="evidence" value="ECO:0007669"/>
    <property type="project" value="UniProtKB-UniRule"/>
</dbReference>
<dbReference type="GO" id="GO:0046872">
    <property type="term" value="F:metal ion binding"/>
    <property type="evidence" value="ECO:0007669"/>
    <property type="project" value="UniProtKB-UniRule"/>
</dbReference>
<gene>
    <name evidence="7 9" type="primary">surE</name>
    <name evidence="9" type="ORF">Pan181_15950</name>
</gene>
<dbReference type="Pfam" id="PF01975">
    <property type="entry name" value="SurE"/>
    <property type="match status" value="1"/>
</dbReference>
<feature type="domain" description="Survival protein SurE-like phosphatase/nucleotidase" evidence="8">
    <location>
        <begin position="3"/>
        <end position="168"/>
    </location>
</feature>
<reference evidence="9 10" key="1">
    <citation type="submission" date="2019-02" db="EMBL/GenBank/DDBJ databases">
        <title>Deep-cultivation of Planctomycetes and their phenomic and genomic characterization uncovers novel biology.</title>
        <authorList>
            <person name="Wiegand S."/>
            <person name="Jogler M."/>
            <person name="Boedeker C."/>
            <person name="Pinto D."/>
            <person name="Vollmers J."/>
            <person name="Rivas-Marin E."/>
            <person name="Kohn T."/>
            <person name="Peeters S.H."/>
            <person name="Heuer A."/>
            <person name="Rast P."/>
            <person name="Oberbeckmann S."/>
            <person name="Bunk B."/>
            <person name="Jeske O."/>
            <person name="Meyerdierks A."/>
            <person name="Storesund J.E."/>
            <person name="Kallscheuer N."/>
            <person name="Luecker S."/>
            <person name="Lage O.M."/>
            <person name="Pohl T."/>
            <person name="Merkel B.J."/>
            <person name="Hornburger P."/>
            <person name="Mueller R.-W."/>
            <person name="Bruemmer F."/>
            <person name="Labrenz M."/>
            <person name="Spormann A.M."/>
            <person name="Op den Camp H."/>
            <person name="Overmann J."/>
            <person name="Amann R."/>
            <person name="Jetten M.S.M."/>
            <person name="Mascher T."/>
            <person name="Medema M.H."/>
            <person name="Devos D.P."/>
            <person name="Kaster A.-K."/>
            <person name="Ovreas L."/>
            <person name="Rohde M."/>
            <person name="Galperin M.Y."/>
            <person name="Jogler C."/>
        </authorList>
    </citation>
    <scope>NUCLEOTIDE SEQUENCE [LARGE SCALE GENOMIC DNA]</scope>
    <source>
        <strain evidence="9 10">Pan181</strain>
    </source>
</reference>